<sequence length="144" mass="15534">MKSLYLFAGLLLGSAPAFAQEEKNISSADAKGPAAVSVTALPGEEKLSVRERAERDFLMPVRRKQDAALRAAHEEAQQQATAEASFVGPKEPEVEEAAAPAAKPAVRRTYHRASSAHRRASSKRKATSKSGTAKKKVVHKTSRR</sequence>
<feature type="signal peptide" evidence="2">
    <location>
        <begin position="1"/>
        <end position="19"/>
    </location>
</feature>
<keyword evidence="4" id="KW-1185">Reference proteome</keyword>
<protein>
    <submittedName>
        <fullName evidence="3">Uncharacterized protein</fullName>
    </submittedName>
</protein>
<dbReference type="EMBL" id="BAABDH010000113">
    <property type="protein sequence ID" value="GAA3955120.1"/>
    <property type="molecule type" value="Genomic_DNA"/>
</dbReference>
<dbReference type="RefSeq" id="WP_345117910.1">
    <property type="nucleotide sequence ID" value="NZ_BAABDH010000113.1"/>
</dbReference>
<organism evidence="3 4">
    <name type="scientific">Hymenobacter algoricola</name>
    <dbReference type="NCBI Taxonomy" id="486267"/>
    <lineage>
        <taxon>Bacteria</taxon>
        <taxon>Pseudomonadati</taxon>
        <taxon>Bacteroidota</taxon>
        <taxon>Cytophagia</taxon>
        <taxon>Cytophagales</taxon>
        <taxon>Hymenobacteraceae</taxon>
        <taxon>Hymenobacter</taxon>
    </lineage>
</organism>
<dbReference type="Proteomes" id="UP001499909">
    <property type="component" value="Unassembled WGS sequence"/>
</dbReference>
<keyword evidence="2" id="KW-0732">Signal</keyword>
<accession>A0ABP7NW95</accession>
<gene>
    <name evidence="3" type="ORF">GCM10022406_40790</name>
</gene>
<name>A0ABP7NW95_9BACT</name>
<feature type="region of interest" description="Disordered" evidence="1">
    <location>
        <begin position="68"/>
        <end position="144"/>
    </location>
</feature>
<evidence type="ECO:0000313" key="4">
    <source>
        <dbReference type="Proteomes" id="UP001499909"/>
    </source>
</evidence>
<evidence type="ECO:0000313" key="3">
    <source>
        <dbReference type="EMBL" id="GAA3955120.1"/>
    </source>
</evidence>
<feature type="chain" id="PRO_5047203273" evidence="2">
    <location>
        <begin position="20"/>
        <end position="144"/>
    </location>
</feature>
<comment type="caution">
    <text evidence="3">The sequence shown here is derived from an EMBL/GenBank/DDBJ whole genome shotgun (WGS) entry which is preliminary data.</text>
</comment>
<evidence type="ECO:0000256" key="2">
    <source>
        <dbReference type="SAM" id="SignalP"/>
    </source>
</evidence>
<evidence type="ECO:0000256" key="1">
    <source>
        <dbReference type="SAM" id="MobiDB-lite"/>
    </source>
</evidence>
<proteinExistence type="predicted"/>
<reference evidence="4" key="1">
    <citation type="journal article" date="2019" name="Int. J. Syst. Evol. Microbiol.">
        <title>The Global Catalogue of Microorganisms (GCM) 10K type strain sequencing project: providing services to taxonomists for standard genome sequencing and annotation.</title>
        <authorList>
            <consortium name="The Broad Institute Genomics Platform"/>
            <consortium name="The Broad Institute Genome Sequencing Center for Infectious Disease"/>
            <person name="Wu L."/>
            <person name="Ma J."/>
        </authorList>
    </citation>
    <scope>NUCLEOTIDE SEQUENCE [LARGE SCALE GENOMIC DNA]</scope>
    <source>
        <strain evidence="4">JCM 17214</strain>
    </source>
</reference>
<feature type="compositionally biased region" description="Basic residues" evidence="1">
    <location>
        <begin position="105"/>
        <end position="144"/>
    </location>
</feature>